<evidence type="ECO:0000256" key="7">
    <source>
        <dbReference type="ARBA" id="ARBA00023277"/>
    </source>
</evidence>
<dbReference type="RefSeq" id="WP_092887795.1">
    <property type="nucleotide sequence ID" value="NZ_CP061498.1"/>
</dbReference>
<evidence type="ECO:0000256" key="6">
    <source>
        <dbReference type="ARBA" id="ARBA00022679"/>
    </source>
</evidence>
<dbReference type="InterPro" id="IPR003385">
    <property type="entry name" value="Glyco_hydro_77"/>
</dbReference>
<dbReference type="Pfam" id="PF02446">
    <property type="entry name" value="Glyco_hydro_77"/>
    <property type="match status" value="1"/>
</dbReference>
<evidence type="ECO:0000256" key="1">
    <source>
        <dbReference type="ARBA" id="ARBA00000439"/>
    </source>
</evidence>
<protein>
    <recommendedName>
        <fullName evidence="4 10">4-alpha-glucanotransferase</fullName>
        <ecNumber evidence="3 10">2.4.1.25</ecNumber>
    </recommendedName>
    <alternativeName>
        <fullName evidence="8 10">Amylomaltase</fullName>
    </alternativeName>
    <alternativeName>
        <fullName evidence="9 10">Disproportionating enzyme</fullName>
    </alternativeName>
</protein>
<keyword evidence="7 10" id="KW-0119">Carbohydrate metabolism</keyword>
<dbReference type="InterPro" id="IPR017853">
    <property type="entry name" value="GH"/>
</dbReference>
<comment type="similarity">
    <text evidence="2 10">Belongs to the disproportionating enzyme family.</text>
</comment>
<evidence type="ECO:0000256" key="4">
    <source>
        <dbReference type="ARBA" id="ARBA00020295"/>
    </source>
</evidence>
<feature type="region of interest" description="Disordered" evidence="11">
    <location>
        <begin position="567"/>
        <end position="595"/>
    </location>
</feature>
<dbReference type="EMBL" id="FNOM01000004">
    <property type="protein sequence ID" value="SDW94410.1"/>
    <property type="molecule type" value="Genomic_DNA"/>
</dbReference>
<dbReference type="SUPFAM" id="SSF51445">
    <property type="entry name" value="(Trans)glycosidases"/>
    <property type="match status" value="1"/>
</dbReference>
<dbReference type="OrthoDB" id="9763489at2"/>
<proteinExistence type="inferred from homology"/>
<comment type="catalytic activity">
    <reaction evidence="1 10">
        <text>Transfers a segment of a (1-&gt;4)-alpha-D-glucan to a new position in an acceptor, which may be glucose or a (1-&gt;4)-alpha-D-glucan.</text>
        <dbReference type="EC" id="2.4.1.25"/>
    </reaction>
</comment>
<gene>
    <name evidence="12" type="ORF">SAMN04488238_104262</name>
</gene>
<keyword evidence="6 10" id="KW-0808">Transferase</keyword>
<evidence type="ECO:0000313" key="13">
    <source>
        <dbReference type="Proteomes" id="UP000198539"/>
    </source>
</evidence>
<evidence type="ECO:0000256" key="9">
    <source>
        <dbReference type="ARBA" id="ARBA00031501"/>
    </source>
</evidence>
<dbReference type="GO" id="GO:0005975">
    <property type="term" value="P:carbohydrate metabolic process"/>
    <property type="evidence" value="ECO:0007669"/>
    <property type="project" value="InterPro"/>
</dbReference>
<dbReference type="AlphaFoldDB" id="A0A1H2XNM1"/>
<evidence type="ECO:0000256" key="5">
    <source>
        <dbReference type="ARBA" id="ARBA00022676"/>
    </source>
</evidence>
<sequence length="667" mass="70660">MTDLDRLCQRMGLIWHYIDGAGKPQIAPQASRVAVLAAMGLDVTTEAQAAAALAALPPQHKVHIIAPDQADALTPPTAWNLTLEDGTQAHGGSGTALPPLPLGIHRLTTGGAVGWVLAAPRQLPLPARRWGVTAPLYGLWDGEQSGPGSYAQLGALAEGLGRKGASFIGINPIHAGFPNDPRAFSPYAPSHRRRWSVAHIDTRDLPGVPASKPGTAPEADAAVQPPPGLIDHDIATPMQNRALRAAYAAFAGDPAFDAWRAEQGAALHDFATHQALSDAFGPYWTDWPGDLQRPGSPATRAFADAHTDALRFHAWAQWLAERQLHMAQGRARAGGMGFGLYLDLAVGAHPAGAETWADPALFARGVSLGAPPDLLGPSGQRWNLAPLLPDALLTTGFAALAETLRQQLRFAGLLRIDHILGFERAFWLPDGLPGLYVAMPRDALLAIARIEAARAGATIIGEDLGTIPDGLRAALQDAGILGCRVAMFERDWQGDRRFLPASAYPAACLTSFATHDLPTWAGWRQGRDIDWRRDLDEMTGAEATAAHAARRADVAALDVVITGHAPAKSAAPQRVSPKDAAPENAVPPGPLEDPTALHGFLAQTPAALVALQAEDICGQVEQPNLPGTVYDHPNWRRRLPCAVSALPDHPGLAAALPLLAHAHRTET</sequence>
<evidence type="ECO:0000256" key="2">
    <source>
        <dbReference type="ARBA" id="ARBA00005684"/>
    </source>
</evidence>
<dbReference type="Proteomes" id="UP000198539">
    <property type="component" value="Unassembled WGS sequence"/>
</dbReference>
<keyword evidence="13" id="KW-1185">Reference proteome</keyword>
<dbReference type="GO" id="GO:0004134">
    <property type="term" value="F:4-alpha-glucanotransferase activity"/>
    <property type="evidence" value="ECO:0007669"/>
    <property type="project" value="UniProtKB-EC"/>
</dbReference>
<evidence type="ECO:0000256" key="10">
    <source>
        <dbReference type="RuleBase" id="RU361207"/>
    </source>
</evidence>
<dbReference type="STRING" id="564137.SAMN04488238_104262"/>
<dbReference type="EC" id="2.4.1.25" evidence="3 10"/>
<evidence type="ECO:0000256" key="11">
    <source>
        <dbReference type="SAM" id="MobiDB-lite"/>
    </source>
</evidence>
<dbReference type="PANTHER" id="PTHR32438:SF5">
    <property type="entry name" value="4-ALPHA-GLUCANOTRANSFERASE DPE1, CHLOROPLASTIC_AMYLOPLASTIC"/>
    <property type="match status" value="1"/>
</dbReference>
<reference evidence="12 13" key="1">
    <citation type="submission" date="2016-10" db="EMBL/GenBank/DDBJ databases">
        <authorList>
            <person name="de Groot N.N."/>
        </authorList>
    </citation>
    <scope>NUCLEOTIDE SEQUENCE [LARGE SCALE GENOMIC DNA]</scope>
    <source>
        <strain evidence="12 13">CGMCC 1.8894</strain>
    </source>
</reference>
<accession>A0A1H2XNM1</accession>
<organism evidence="12 13">
    <name type="scientific">Roseicitreum antarcticum</name>
    <dbReference type="NCBI Taxonomy" id="564137"/>
    <lineage>
        <taxon>Bacteria</taxon>
        <taxon>Pseudomonadati</taxon>
        <taxon>Pseudomonadota</taxon>
        <taxon>Alphaproteobacteria</taxon>
        <taxon>Rhodobacterales</taxon>
        <taxon>Paracoccaceae</taxon>
        <taxon>Roseicitreum</taxon>
    </lineage>
</organism>
<dbReference type="PANTHER" id="PTHR32438">
    <property type="entry name" value="4-ALPHA-GLUCANOTRANSFERASE DPE1, CHLOROPLASTIC/AMYLOPLASTIC"/>
    <property type="match status" value="1"/>
</dbReference>
<keyword evidence="5 10" id="KW-0328">Glycosyltransferase</keyword>
<evidence type="ECO:0000313" key="12">
    <source>
        <dbReference type="EMBL" id="SDW94410.1"/>
    </source>
</evidence>
<evidence type="ECO:0000256" key="3">
    <source>
        <dbReference type="ARBA" id="ARBA00012560"/>
    </source>
</evidence>
<name>A0A1H2XNM1_9RHOB</name>
<dbReference type="NCBIfam" id="TIGR00217">
    <property type="entry name" value="malQ"/>
    <property type="match status" value="1"/>
</dbReference>
<evidence type="ECO:0000256" key="8">
    <source>
        <dbReference type="ARBA" id="ARBA00031423"/>
    </source>
</evidence>
<dbReference type="Gene3D" id="3.20.20.80">
    <property type="entry name" value="Glycosidases"/>
    <property type="match status" value="1"/>
</dbReference>